<feature type="transmembrane region" description="Helical" evidence="2">
    <location>
        <begin position="76"/>
        <end position="99"/>
    </location>
</feature>
<dbReference type="PANTHER" id="PTHR18640">
    <property type="entry name" value="SOLUTE CARRIER FAMILY 10 MEMBER 7"/>
    <property type="match status" value="1"/>
</dbReference>
<evidence type="ECO:0000256" key="2">
    <source>
        <dbReference type="SAM" id="Phobius"/>
    </source>
</evidence>
<sequence>MSPFTAPHTLLRRVDRYVLALLATVGLAALLPAGGGPAEALDVATKAAVGLLFFLYGARLSRATALAGLRHWRLHLPILLCTFAVFPLLGLAAGLLPTALLSHDLATGVLFLCLLPSTVQSSVAFVSMSRGNVAAAICSASFSNLLGVLLTPALAALLLTHGGAAVRFSTERVIDIVVQLLVPFLAGQSVHRWIAPWITRHKLLTTLTDRGSILLVVYAAFSEGMNEGIWSRVSAGRLLFLAALCGVLLASVLWLTGHSARRLGFPHEDRMTVVFCAATKSLASGLPIATVLFAEAEVSLVVLPLMLYHTMQLMSCAALARRWSGTPGTGPADSAPVPGPDAPRRAPGLRG</sequence>
<feature type="transmembrane region" description="Helical" evidence="2">
    <location>
        <begin position="241"/>
        <end position="260"/>
    </location>
</feature>
<keyword evidence="2" id="KW-0472">Membrane</keyword>
<dbReference type="PIRSF" id="PIRSF026166">
    <property type="entry name" value="UCP026166"/>
    <property type="match status" value="1"/>
</dbReference>
<dbReference type="RefSeq" id="WP_189929445.1">
    <property type="nucleotide sequence ID" value="NZ_BNCD01000002.1"/>
</dbReference>
<evidence type="ECO:0000313" key="3">
    <source>
        <dbReference type="EMBL" id="GHH71794.1"/>
    </source>
</evidence>
<dbReference type="InterPro" id="IPR038770">
    <property type="entry name" value="Na+/solute_symporter_sf"/>
</dbReference>
<feature type="region of interest" description="Disordered" evidence="1">
    <location>
        <begin position="327"/>
        <end position="351"/>
    </location>
</feature>
<dbReference type="Gene3D" id="1.20.1530.20">
    <property type="match status" value="1"/>
</dbReference>
<comment type="caution">
    <text evidence="3">The sequence shown here is derived from an EMBL/GenBank/DDBJ whole genome shotgun (WGS) entry which is preliminary data.</text>
</comment>
<organism evidence="3 4">
    <name type="scientific">Streptomyces sulfonofaciens</name>
    <dbReference type="NCBI Taxonomy" id="68272"/>
    <lineage>
        <taxon>Bacteria</taxon>
        <taxon>Bacillati</taxon>
        <taxon>Actinomycetota</taxon>
        <taxon>Actinomycetes</taxon>
        <taxon>Kitasatosporales</taxon>
        <taxon>Streptomycetaceae</taxon>
        <taxon>Streptomyces</taxon>
    </lineage>
</organism>
<dbReference type="InterPro" id="IPR016833">
    <property type="entry name" value="Put_Na-Bile_cotransptr"/>
</dbReference>
<keyword evidence="2" id="KW-1133">Transmembrane helix</keyword>
<feature type="transmembrane region" description="Helical" evidence="2">
    <location>
        <begin position="133"/>
        <end position="160"/>
    </location>
</feature>
<dbReference type="EMBL" id="BNCD01000002">
    <property type="protein sequence ID" value="GHH71794.1"/>
    <property type="molecule type" value="Genomic_DNA"/>
</dbReference>
<reference evidence="3" key="1">
    <citation type="journal article" date="2014" name="Int. J. Syst. Evol. Microbiol.">
        <title>Complete genome sequence of Corynebacterium casei LMG S-19264T (=DSM 44701T), isolated from a smear-ripened cheese.</title>
        <authorList>
            <consortium name="US DOE Joint Genome Institute (JGI-PGF)"/>
            <person name="Walter F."/>
            <person name="Albersmeier A."/>
            <person name="Kalinowski J."/>
            <person name="Ruckert C."/>
        </authorList>
    </citation>
    <scope>NUCLEOTIDE SEQUENCE</scope>
    <source>
        <strain evidence="3">JCM 5069</strain>
    </source>
</reference>
<evidence type="ECO:0000256" key="1">
    <source>
        <dbReference type="SAM" id="MobiDB-lite"/>
    </source>
</evidence>
<proteinExistence type="predicted"/>
<name>A0A919FU32_9ACTN</name>
<dbReference type="Pfam" id="PF13593">
    <property type="entry name" value="SBF_like"/>
    <property type="match status" value="1"/>
</dbReference>
<dbReference type="PANTHER" id="PTHR18640:SF5">
    <property type="entry name" value="SODIUM_BILE ACID COTRANSPORTER 7"/>
    <property type="match status" value="1"/>
</dbReference>
<feature type="transmembrane region" description="Helical" evidence="2">
    <location>
        <begin position="50"/>
        <end position="69"/>
    </location>
</feature>
<feature type="transmembrane region" description="Helical" evidence="2">
    <location>
        <begin position="172"/>
        <end position="191"/>
    </location>
</feature>
<evidence type="ECO:0000313" key="4">
    <source>
        <dbReference type="Proteomes" id="UP000603708"/>
    </source>
</evidence>
<dbReference type="AlphaFoldDB" id="A0A919FU32"/>
<keyword evidence="4" id="KW-1185">Reference proteome</keyword>
<protein>
    <submittedName>
        <fullName evidence="3">Bile acid:sodium symporter</fullName>
    </submittedName>
</protein>
<dbReference type="GO" id="GO:0005886">
    <property type="term" value="C:plasma membrane"/>
    <property type="evidence" value="ECO:0007669"/>
    <property type="project" value="TreeGrafter"/>
</dbReference>
<gene>
    <name evidence="3" type="ORF">GCM10018793_07790</name>
</gene>
<dbReference type="Proteomes" id="UP000603708">
    <property type="component" value="Unassembled WGS sequence"/>
</dbReference>
<keyword evidence="2" id="KW-0812">Transmembrane</keyword>
<reference evidence="3" key="2">
    <citation type="submission" date="2020-09" db="EMBL/GenBank/DDBJ databases">
        <authorList>
            <person name="Sun Q."/>
            <person name="Ohkuma M."/>
        </authorList>
    </citation>
    <scope>NUCLEOTIDE SEQUENCE</scope>
    <source>
        <strain evidence="3">JCM 5069</strain>
    </source>
</reference>
<feature type="transmembrane region" description="Helical" evidence="2">
    <location>
        <begin position="105"/>
        <end position="126"/>
    </location>
</feature>
<accession>A0A919FU32</accession>